<feature type="region of interest" description="Disordered" evidence="12">
    <location>
        <begin position="281"/>
        <end position="301"/>
    </location>
</feature>
<dbReference type="SUPFAM" id="SSF54236">
    <property type="entry name" value="Ubiquitin-like"/>
    <property type="match status" value="1"/>
</dbReference>
<dbReference type="GO" id="GO:0016567">
    <property type="term" value="P:protein ubiquitination"/>
    <property type="evidence" value="ECO:0007669"/>
    <property type="project" value="UniProtKB-UniPathway"/>
</dbReference>
<dbReference type="PROSITE" id="PS50089">
    <property type="entry name" value="ZF_RING_2"/>
    <property type="match status" value="1"/>
</dbReference>
<dbReference type="SUPFAM" id="SSF47031">
    <property type="entry name" value="Second domain of FERM"/>
    <property type="match status" value="1"/>
</dbReference>
<proteinExistence type="predicted"/>
<dbReference type="SUPFAM" id="SSF50729">
    <property type="entry name" value="PH domain-like"/>
    <property type="match status" value="1"/>
</dbReference>
<evidence type="ECO:0000256" key="9">
    <source>
        <dbReference type="ARBA" id="ARBA00022833"/>
    </source>
</evidence>
<dbReference type="InterPro" id="IPR018980">
    <property type="entry name" value="FERM_PH-like_C"/>
</dbReference>
<dbReference type="SUPFAM" id="SSF57850">
    <property type="entry name" value="RING/U-box"/>
    <property type="match status" value="1"/>
</dbReference>
<evidence type="ECO:0000256" key="7">
    <source>
        <dbReference type="ARBA" id="ARBA00022771"/>
    </source>
</evidence>
<dbReference type="PANTHER" id="PTHR23280">
    <property type="entry name" value="4.1 G PROTEIN"/>
    <property type="match status" value="1"/>
</dbReference>
<comment type="caution">
    <text evidence="15">The sequence shown here is derived from an EMBL/GenBank/DDBJ whole genome shotgun (WGS) entry which is preliminary data.</text>
</comment>
<dbReference type="GO" id="GO:0009887">
    <property type="term" value="P:animal organ morphogenesis"/>
    <property type="evidence" value="ECO:0007669"/>
    <property type="project" value="UniProtKB-ARBA"/>
</dbReference>
<dbReference type="InterPro" id="IPR014352">
    <property type="entry name" value="FERM/acyl-CoA-bd_prot_sf"/>
</dbReference>
<feature type="domain" description="FERM" evidence="13">
    <location>
        <begin position="10"/>
        <end position="434"/>
    </location>
</feature>
<dbReference type="SMART" id="SM00184">
    <property type="entry name" value="RING"/>
    <property type="match status" value="1"/>
</dbReference>
<dbReference type="Gene3D" id="3.10.20.90">
    <property type="entry name" value="Phosphatidylinositol 3-kinase Catalytic Subunit, Chain A, domain 1"/>
    <property type="match status" value="1"/>
</dbReference>
<dbReference type="VEuPathDB" id="VectorBase:ADAR2_006459"/>
<dbReference type="InterPro" id="IPR000299">
    <property type="entry name" value="FERM_domain"/>
</dbReference>
<dbReference type="SMART" id="SM00295">
    <property type="entry name" value="B41"/>
    <property type="match status" value="1"/>
</dbReference>
<dbReference type="EMBL" id="ADMH02002183">
    <property type="protein sequence ID" value="ETN57981.1"/>
    <property type="molecule type" value="Genomic_DNA"/>
</dbReference>
<dbReference type="VEuPathDB" id="VectorBase:ADAC010432"/>
<dbReference type="CDD" id="cd13195">
    <property type="entry name" value="FERM_C_MYLIP_IDOL"/>
    <property type="match status" value="1"/>
</dbReference>
<evidence type="ECO:0000259" key="13">
    <source>
        <dbReference type="PROSITE" id="PS50057"/>
    </source>
</evidence>
<reference evidence="15" key="1">
    <citation type="journal article" date="2010" name="BMC Genomics">
        <title>Combination of measures distinguishes pre-miRNAs from other stem-loops in the genome of the newly sequenced Anopheles darlingi.</title>
        <authorList>
            <person name="Mendes N.D."/>
            <person name="Freitas A.T."/>
            <person name="Vasconcelos A.T."/>
            <person name="Sagot M.F."/>
        </authorList>
    </citation>
    <scope>NUCLEOTIDE SEQUENCE</scope>
</reference>
<evidence type="ECO:0000256" key="10">
    <source>
        <dbReference type="PROSITE-ProRule" id="PRU00175"/>
    </source>
</evidence>
<dbReference type="Gene3D" id="2.30.29.30">
    <property type="entry name" value="Pleckstrin-homology domain (PH domain)/Phosphotyrosine-binding domain (PTB)"/>
    <property type="match status" value="1"/>
</dbReference>
<dbReference type="InterPro" id="IPR041790">
    <property type="entry name" value="MYLIP_FERM_C"/>
</dbReference>
<dbReference type="PROSITE" id="PS50057">
    <property type="entry name" value="FERM_3"/>
    <property type="match status" value="1"/>
</dbReference>
<dbReference type="InterPro" id="IPR019749">
    <property type="entry name" value="Band_41_domain"/>
</dbReference>
<evidence type="ECO:0000256" key="8">
    <source>
        <dbReference type="ARBA" id="ARBA00022786"/>
    </source>
</evidence>
<dbReference type="EC" id="2.3.2.27" evidence="4"/>
<dbReference type="InterPro" id="IPR001841">
    <property type="entry name" value="Znf_RING"/>
</dbReference>
<evidence type="ECO:0000256" key="11">
    <source>
        <dbReference type="SAM" id="Coils"/>
    </source>
</evidence>
<keyword evidence="11" id="KW-0175">Coiled coil</keyword>
<feature type="compositionally biased region" description="Low complexity" evidence="12">
    <location>
        <begin position="291"/>
        <end position="301"/>
    </location>
</feature>
<keyword evidence="6" id="KW-0479">Metal-binding</keyword>
<dbReference type="SMART" id="SM01196">
    <property type="entry name" value="FERM_C"/>
    <property type="match status" value="1"/>
</dbReference>
<dbReference type="PANTHER" id="PTHR23280:SF13">
    <property type="entry name" value="E3 UBIQUITIN-PROTEIN LIGASE MYLIP"/>
    <property type="match status" value="1"/>
</dbReference>
<evidence type="ECO:0000256" key="5">
    <source>
        <dbReference type="ARBA" id="ARBA00022490"/>
    </source>
</evidence>
<dbReference type="InterPro" id="IPR029071">
    <property type="entry name" value="Ubiquitin-like_domsf"/>
</dbReference>
<dbReference type="InterPro" id="IPR011993">
    <property type="entry name" value="PH-like_dom_sf"/>
</dbReference>
<dbReference type="GO" id="GO:0030182">
    <property type="term" value="P:neuron differentiation"/>
    <property type="evidence" value="ECO:0007669"/>
    <property type="project" value="UniProtKB-ARBA"/>
</dbReference>
<organism evidence="15">
    <name type="scientific">Anopheles darlingi</name>
    <name type="common">Mosquito</name>
    <dbReference type="NCBI Taxonomy" id="43151"/>
    <lineage>
        <taxon>Eukaryota</taxon>
        <taxon>Metazoa</taxon>
        <taxon>Ecdysozoa</taxon>
        <taxon>Arthropoda</taxon>
        <taxon>Hexapoda</taxon>
        <taxon>Insecta</taxon>
        <taxon>Pterygota</taxon>
        <taxon>Neoptera</taxon>
        <taxon>Endopterygota</taxon>
        <taxon>Diptera</taxon>
        <taxon>Nematocera</taxon>
        <taxon>Culicoidea</taxon>
        <taxon>Culicidae</taxon>
        <taxon>Anophelinae</taxon>
        <taxon>Anopheles</taxon>
    </lineage>
</organism>
<comment type="pathway">
    <text evidence="3">Protein modification; protein ubiquitination.</text>
</comment>
<dbReference type="STRING" id="43151.W5J2K9"/>
<comment type="subcellular location">
    <subcellularLocation>
        <location evidence="2">Cytoplasm</location>
    </subcellularLocation>
</comment>
<dbReference type="UniPathway" id="UPA00143"/>
<accession>W5J2K9</accession>
<feature type="region of interest" description="Disordered" evidence="12">
    <location>
        <begin position="592"/>
        <end position="627"/>
    </location>
</feature>
<dbReference type="InterPro" id="IPR035963">
    <property type="entry name" value="FERM_2"/>
</dbReference>
<gene>
    <name evidence="15" type="ORF">AND_010432</name>
</gene>
<dbReference type="FunFam" id="1.10.1170.10:FF:000002">
    <property type="entry name" value="Baculoviral IAP repeat containing 7"/>
    <property type="match status" value="1"/>
</dbReference>
<dbReference type="GO" id="GO:0005737">
    <property type="term" value="C:cytoplasm"/>
    <property type="evidence" value="ECO:0007669"/>
    <property type="project" value="UniProtKB-SubCell"/>
</dbReference>
<evidence type="ECO:0000256" key="2">
    <source>
        <dbReference type="ARBA" id="ARBA00004496"/>
    </source>
</evidence>
<dbReference type="GO" id="GO:0008270">
    <property type="term" value="F:zinc ion binding"/>
    <property type="evidence" value="ECO:0007669"/>
    <property type="project" value="UniProtKB-KW"/>
</dbReference>
<sequence length="627" mass="70186">MRGVPPKHHQQHRPLFECPKGQDGALGRTVLIRRRNNQVCADLGIICETDYFGLIPVRVGDNVADVDECSAKQWINLRNPLNLYTNDRAHPLLLSLRVKFWVPAHLILQSSVRALFYMQARQELFDGHLRPSSWTNAAYLAALLLQADGIKYDAAKVPQVTEPADTNSSTTAPAASTAAATVGVTVADRRSTLQQQQQQLRRPSKRKCSEIECKRGSVSSQSSSPPTGWHLDDLGRRSRGLSPVTPATTSSGGLTGEEVPKVTAKNIYHQYGDLRPAFELEEEDGEEERSQVVQQQQEPPQPDDYYQLIAREHEKLSLIKMSATSAQYWLLEEICSLIGYGEEIFEGVTIAEPSVVCKIGVSPHGLTIVKDEEKYRVSFTAVKAAKSIKRSFRLTYVNEHHEETHVELKLPNHRTAASLYRAITEKHVFYSCETVRPIVTTQFIRDLKGTIVSMFNEDTELGKRYVFDIQRTCREVYDAARRTLHARGIEISNKAEEHKENPVAAMGRLEETLRTQRETNAQLERLIDERIREAITCPICADGVIDTTFLPCGHMTACRACAVQCDRCPLCRSNIKSISKIFLPPLLRSRKSTIGQGGGSSDPTCGEEEDVPELPKEHARPPAQLVQ</sequence>
<reference evidence="15" key="3">
    <citation type="journal article" date="2013" name="Nucleic Acids Res.">
        <title>The genome of Anopheles darlingi, the main neotropical malaria vector.</title>
        <authorList>
            <person name="Marinotti O."/>
            <person name="Cerqueira G.C."/>
            <person name="de Almeida L.G."/>
            <person name="Ferro M.I."/>
            <person name="Loreto E.L."/>
            <person name="Zaha A."/>
            <person name="Teixeira S.M."/>
            <person name="Wespiser A.R."/>
            <person name="Almeida E Silva A."/>
            <person name="Schlindwein A.D."/>
            <person name="Pacheco A.C."/>
            <person name="Silva A.L."/>
            <person name="Graveley B.R."/>
            <person name="Walenz B.P."/>
            <person name="Lima Bde A."/>
            <person name="Ribeiro C.A."/>
            <person name="Nunes-Silva C.G."/>
            <person name="de Carvalho C.R."/>
            <person name="Soares C.M."/>
            <person name="de Menezes C.B."/>
            <person name="Matiolli C."/>
            <person name="Caffrey D."/>
            <person name="Araujo D.A."/>
            <person name="de Oliveira D.M."/>
            <person name="Golenbock D."/>
            <person name="Grisard E.C."/>
            <person name="Fantinatti-Garboggini F."/>
            <person name="de Carvalho F.M."/>
            <person name="Barcellos F.G."/>
            <person name="Prosdocimi F."/>
            <person name="May G."/>
            <person name="Azevedo Junior G.M."/>
            <person name="Guimaraes G.M."/>
            <person name="Goldman G.H."/>
            <person name="Padilha I.Q."/>
            <person name="Batista Jda S."/>
            <person name="Ferro J.A."/>
            <person name="Ribeiro J.M."/>
            <person name="Fietto J.L."/>
            <person name="Dabbas K.M."/>
            <person name="Cerdeira L."/>
            <person name="Agnez-Lima L.F."/>
            <person name="Brocchi M."/>
            <person name="de Carvalho M.O."/>
            <person name="Teixeira Mde M."/>
            <person name="Diniz Maia Mde M."/>
            <person name="Goldman M.H."/>
            <person name="Cruz Schneider M.P."/>
            <person name="Felipe M.S."/>
            <person name="Hungria M."/>
            <person name="Nicolas M.F."/>
            <person name="Pereira M."/>
            <person name="Montes M.A."/>
            <person name="Cantao M.E."/>
            <person name="Vincentz M."/>
            <person name="Rafael M.S."/>
            <person name="Silverman N."/>
            <person name="Stoco P.H."/>
            <person name="Souza R.C."/>
            <person name="Vicentini R."/>
            <person name="Gazzinelli R.T."/>
            <person name="Neves Rde O."/>
            <person name="Silva R."/>
            <person name="Astolfi-Filho S."/>
            <person name="Maciel T.E."/>
            <person name="Urmenyi T.P."/>
            <person name="Tadei W.P."/>
            <person name="Camargo E.P."/>
            <person name="de Vasconcelos A.T."/>
        </authorList>
    </citation>
    <scope>NUCLEOTIDE SEQUENCE</scope>
</reference>
<dbReference type="InterPro" id="IPR013083">
    <property type="entry name" value="Znf_RING/FYVE/PHD"/>
</dbReference>
<name>W5J2K9_ANODA</name>
<dbReference type="GO" id="GO:0071944">
    <property type="term" value="C:cell periphery"/>
    <property type="evidence" value="ECO:0007669"/>
    <property type="project" value="UniProtKB-ARBA"/>
</dbReference>
<comment type="catalytic activity">
    <reaction evidence="1">
        <text>S-ubiquitinyl-[E2 ubiquitin-conjugating enzyme]-L-cysteine + [acceptor protein]-L-lysine = [E2 ubiquitin-conjugating enzyme]-L-cysteine + N(6)-ubiquitinyl-[acceptor protein]-L-lysine.</text>
        <dbReference type="EC" id="2.3.2.27"/>
    </reaction>
</comment>
<evidence type="ECO:0000313" key="15">
    <source>
        <dbReference type="EMBL" id="ETN57981.1"/>
    </source>
</evidence>
<evidence type="ECO:0000256" key="3">
    <source>
        <dbReference type="ARBA" id="ARBA00004906"/>
    </source>
</evidence>
<feature type="region of interest" description="Disordered" evidence="12">
    <location>
        <begin position="190"/>
        <end position="257"/>
    </location>
</feature>
<dbReference type="InParanoid" id="W5J2K9"/>
<evidence type="ECO:0000259" key="14">
    <source>
        <dbReference type="PROSITE" id="PS50089"/>
    </source>
</evidence>
<dbReference type="HOGENOM" id="CLU_031820_0_0_1"/>
<dbReference type="Pfam" id="PF13920">
    <property type="entry name" value="zf-C3HC4_3"/>
    <property type="match status" value="1"/>
</dbReference>
<evidence type="ECO:0000256" key="12">
    <source>
        <dbReference type="SAM" id="MobiDB-lite"/>
    </source>
</evidence>
<dbReference type="AlphaFoldDB" id="W5J2K9"/>
<dbReference type="InterPro" id="IPR019748">
    <property type="entry name" value="FERM_central"/>
</dbReference>
<dbReference type="Pfam" id="PF00373">
    <property type="entry name" value="FERM_M"/>
    <property type="match status" value="1"/>
</dbReference>
<keyword evidence="9" id="KW-0862">Zinc</keyword>
<keyword evidence="8" id="KW-0833">Ubl conjugation pathway</keyword>
<keyword evidence="7 10" id="KW-0863">Zinc-finger</keyword>
<evidence type="ECO:0000256" key="4">
    <source>
        <dbReference type="ARBA" id="ARBA00012483"/>
    </source>
</evidence>
<keyword evidence="5" id="KW-0963">Cytoplasm</keyword>
<reference evidence="15" key="2">
    <citation type="submission" date="2010-05" db="EMBL/GenBank/DDBJ databases">
        <authorList>
            <person name="Almeida L.G."/>
            <person name="Nicolas M.F."/>
            <person name="Souza R.C."/>
            <person name="Vasconcelos A.T.R."/>
        </authorList>
    </citation>
    <scope>NUCLEOTIDE SEQUENCE</scope>
</reference>
<evidence type="ECO:0000256" key="6">
    <source>
        <dbReference type="ARBA" id="ARBA00022723"/>
    </source>
</evidence>
<protein>
    <recommendedName>
        <fullName evidence="4">RING-type E3 ubiquitin transferase</fullName>
        <ecNumber evidence="4">2.3.2.27</ecNumber>
    </recommendedName>
</protein>
<feature type="domain" description="RING-type" evidence="14">
    <location>
        <begin position="537"/>
        <end position="572"/>
    </location>
</feature>
<dbReference type="GO" id="GO:0061630">
    <property type="term" value="F:ubiquitin protein ligase activity"/>
    <property type="evidence" value="ECO:0007669"/>
    <property type="project" value="UniProtKB-EC"/>
</dbReference>
<dbReference type="GO" id="GO:0006511">
    <property type="term" value="P:ubiquitin-dependent protein catabolic process"/>
    <property type="evidence" value="ECO:0007669"/>
    <property type="project" value="TreeGrafter"/>
</dbReference>
<dbReference type="Gene3D" id="3.30.40.10">
    <property type="entry name" value="Zinc/RING finger domain, C3HC4 (zinc finger)"/>
    <property type="match status" value="1"/>
</dbReference>
<feature type="coiled-coil region" evidence="11">
    <location>
        <begin position="506"/>
        <end position="533"/>
    </location>
</feature>
<dbReference type="Gene3D" id="1.20.80.10">
    <property type="match status" value="1"/>
</dbReference>
<dbReference type="OMA" id="CCYNCAS"/>
<evidence type="ECO:0000256" key="1">
    <source>
        <dbReference type="ARBA" id="ARBA00000900"/>
    </source>
</evidence>
<dbReference type="eggNOG" id="ENOG502QV76">
    <property type="taxonomic scope" value="Eukaryota"/>
</dbReference>
<dbReference type="FunCoup" id="W5J2K9">
    <property type="interactions" value="11"/>
</dbReference>